<evidence type="ECO:0000313" key="3">
    <source>
        <dbReference type="EMBL" id="MEE2526999.1"/>
    </source>
</evidence>
<dbReference type="Proteomes" id="UP001354971">
    <property type="component" value="Unassembled WGS sequence"/>
</dbReference>
<feature type="chain" id="PRO_5046866826" evidence="1">
    <location>
        <begin position="19"/>
        <end position="182"/>
    </location>
</feature>
<name>A0ABU7LSX2_9PROT</name>
<evidence type="ECO:0000259" key="2">
    <source>
        <dbReference type="Pfam" id="PF00174"/>
    </source>
</evidence>
<accession>A0ABU7LSX2</accession>
<dbReference type="PROSITE" id="PS51257">
    <property type="entry name" value="PROKAR_LIPOPROTEIN"/>
    <property type="match status" value="1"/>
</dbReference>
<gene>
    <name evidence="3" type="ORF">V0U79_11520</name>
</gene>
<protein>
    <submittedName>
        <fullName evidence="3">Molybdopterin-dependent oxidoreductase</fullName>
    </submittedName>
</protein>
<dbReference type="InterPro" id="IPR036374">
    <property type="entry name" value="OxRdtase_Mopterin-bd_sf"/>
</dbReference>
<organism evidence="3 4">
    <name type="scientific">Hyphobacterium lacteum</name>
    <dbReference type="NCBI Taxonomy" id="3116575"/>
    <lineage>
        <taxon>Bacteria</taxon>
        <taxon>Pseudomonadati</taxon>
        <taxon>Pseudomonadota</taxon>
        <taxon>Alphaproteobacteria</taxon>
        <taxon>Maricaulales</taxon>
        <taxon>Maricaulaceae</taxon>
        <taxon>Hyphobacterium</taxon>
    </lineage>
</organism>
<comment type="caution">
    <text evidence="3">The sequence shown here is derived from an EMBL/GenBank/DDBJ whole genome shotgun (WGS) entry which is preliminary data.</text>
</comment>
<dbReference type="EMBL" id="JAZDRP010000007">
    <property type="protein sequence ID" value="MEE2526999.1"/>
    <property type="molecule type" value="Genomic_DNA"/>
</dbReference>
<dbReference type="SUPFAM" id="SSF56524">
    <property type="entry name" value="Oxidoreductase molybdopterin-binding domain"/>
    <property type="match status" value="1"/>
</dbReference>
<keyword evidence="1" id="KW-0732">Signal</keyword>
<feature type="domain" description="Oxidoreductase molybdopterin-binding" evidence="2">
    <location>
        <begin position="77"/>
        <end position="145"/>
    </location>
</feature>
<feature type="signal peptide" evidence="1">
    <location>
        <begin position="1"/>
        <end position="18"/>
    </location>
</feature>
<dbReference type="Pfam" id="PF00174">
    <property type="entry name" value="Oxidored_molyb"/>
    <property type="match status" value="1"/>
</dbReference>
<keyword evidence="4" id="KW-1185">Reference proteome</keyword>
<dbReference type="InterPro" id="IPR000572">
    <property type="entry name" value="OxRdtase_Mopterin-bd_dom"/>
</dbReference>
<dbReference type="RefSeq" id="WP_330199663.1">
    <property type="nucleotide sequence ID" value="NZ_JAZDRP010000007.1"/>
</dbReference>
<evidence type="ECO:0000313" key="4">
    <source>
        <dbReference type="Proteomes" id="UP001354971"/>
    </source>
</evidence>
<sequence>MIRIFTVLAAAISLTACGGNPDFAEGGDIVTIHGQIGTVDRGPLNAELEPLFRAYGIEFDAACVMPFASLADMEQRTIRVAYPQGSETRSFSGPLLRDVLSIAEPQGGTLTVTALDGYQRDIPLSMVMEHDVILAIRMEGDALNIGGFGPAMIVWPRDTDEALADTDDSDWVWGVFSIEVRN</sequence>
<proteinExistence type="predicted"/>
<reference evidence="3 4" key="1">
    <citation type="submission" date="2024-01" db="EMBL/GenBank/DDBJ databases">
        <title>Hyphobacterium bacterium isolated from marine sediment.</title>
        <authorList>
            <person name="Zhao S."/>
        </authorList>
    </citation>
    <scope>NUCLEOTIDE SEQUENCE [LARGE SCALE GENOMIC DNA]</scope>
    <source>
        <strain evidence="4">HN65</strain>
    </source>
</reference>
<evidence type="ECO:0000256" key="1">
    <source>
        <dbReference type="SAM" id="SignalP"/>
    </source>
</evidence>
<dbReference type="Gene3D" id="3.90.420.10">
    <property type="entry name" value="Oxidoreductase, molybdopterin-binding domain"/>
    <property type="match status" value="1"/>
</dbReference>